<dbReference type="InterPro" id="IPR016181">
    <property type="entry name" value="Acyl_CoA_acyltransferase"/>
</dbReference>
<gene>
    <name evidence="2" type="ORF">EL26_11835</name>
</gene>
<comment type="caution">
    <text evidence="2">The sequence shown here is derived from an EMBL/GenBank/DDBJ whole genome shotgun (WGS) entry which is preliminary data.</text>
</comment>
<dbReference type="OrthoDB" id="2379505at2"/>
<dbReference type="InterPro" id="IPR000182">
    <property type="entry name" value="GNAT_dom"/>
</dbReference>
<dbReference type="Pfam" id="PF17668">
    <property type="entry name" value="Acetyltransf_17"/>
    <property type="match status" value="1"/>
</dbReference>
<dbReference type="InterPro" id="IPR036527">
    <property type="entry name" value="SCP2_sterol-bd_dom_sf"/>
</dbReference>
<dbReference type="PANTHER" id="PTHR37817:SF1">
    <property type="entry name" value="N-ACETYLTRANSFERASE EIS"/>
    <property type="match status" value="1"/>
</dbReference>
<proteinExistence type="predicted"/>
<dbReference type="Proteomes" id="UP000027931">
    <property type="component" value="Unassembled WGS sequence"/>
</dbReference>
<dbReference type="InterPro" id="IPR051554">
    <property type="entry name" value="Acetyltransferase_Eis"/>
</dbReference>
<dbReference type="RefSeq" id="WP_052036265.1">
    <property type="nucleotide sequence ID" value="NZ_JMIR01000014.1"/>
</dbReference>
<dbReference type="GO" id="GO:0034069">
    <property type="term" value="F:aminoglycoside N-acetyltransferase activity"/>
    <property type="evidence" value="ECO:0007669"/>
    <property type="project" value="TreeGrafter"/>
</dbReference>
<protein>
    <recommendedName>
        <fullName evidence="1">N-acetyltransferase domain-containing protein</fullName>
    </recommendedName>
</protein>
<dbReference type="eggNOG" id="COG4552">
    <property type="taxonomic scope" value="Bacteria"/>
</dbReference>
<dbReference type="InterPro" id="IPR025559">
    <property type="entry name" value="Eis_dom"/>
</dbReference>
<evidence type="ECO:0000259" key="1">
    <source>
        <dbReference type="PROSITE" id="PS51186"/>
    </source>
</evidence>
<name>A0A074LTN2_9BACL</name>
<keyword evidence="3" id="KW-1185">Reference proteome</keyword>
<dbReference type="SUPFAM" id="SSF55729">
    <property type="entry name" value="Acyl-CoA N-acyltransferases (Nat)"/>
    <property type="match status" value="1"/>
</dbReference>
<dbReference type="EMBL" id="JMIR01000014">
    <property type="protein sequence ID" value="KEO83153.1"/>
    <property type="molecule type" value="Genomic_DNA"/>
</dbReference>
<dbReference type="Gene3D" id="3.40.630.30">
    <property type="match status" value="2"/>
</dbReference>
<dbReference type="AlphaFoldDB" id="A0A074LTN2"/>
<dbReference type="Pfam" id="PF13530">
    <property type="entry name" value="SCP2_2"/>
    <property type="match status" value="1"/>
</dbReference>
<organism evidence="2 3">
    <name type="scientific">Tumebacillus flagellatus</name>
    <dbReference type="NCBI Taxonomy" id="1157490"/>
    <lineage>
        <taxon>Bacteria</taxon>
        <taxon>Bacillati</taxon>
        <taxon>Bacillota</taxon>
        <taxon>Bacilli</taxon>
        <taxon>Bacillales</taxon>
        <taxon>Alicyclobacillaceae</taxon>
        <taxon>Tumebacillus</taxon>
    </lineage>
</organism>
<sequence>MGDIRKLTDDHEFDRLTDILAHAYPFMGLVPADKRPGYAESLRKRHREFDEYNLYGYFRDGELLGGMGLFDYEMNFFGETVLPAGGVGLVAVDALHKKQRIAYDLLQFYLRHYQTKGASMALLYPFRPDFYKKMGFGIGTKMNRYEVPPTALPKGKSKDRVVFLNAEKHSQALRDCYDRFARARHGMMLKTNDEASRLFPPGSQLVRVGVQNGEQLEGYMIYHYQQVDESNFILNSVVVRELVYETPEALSELLTFLRSQSDQFHRVIFVTQDEELHHLLENPLNGSNRMLVPVYHETNSQGVGIMYRILNVADTLKKLHGHNFGGQTCEFNLIVHDSFLNEHTYCHIVLQDGKLSVPFFELNPDRCGIGWNPGAWPMPTVGLSIEDFSSLLMGSATMKSLYRYGSVHSTNVPKSLIDVLHRAFLVEEKPLCMSNF</sequence>
<dbReference type="Pfam" id="PF13527">
    <property type="entry name" value="Acetyltransf_9"/>
    <property type="match status" value="1"/>
</dbReference>
<dbReference type="PANTHER" id="PTHR37817">
    <property type="entry name" value="N-ACETYLTRANSFERASE EIS"/>
    <property type="match status" value="1"/>
</dbReference>
<dbReference type="STRING" id="1157490.EL26_11835"/>
<evidence type="ECO:0000313" key="2">
    <source>
        <dbReference type="EMBL" id="KEO83153.1"/>
    </source>
</evidence>
<feature type="domain" description="N-acetyltransferase" evidence="1">
    <location>
        <begin position="2"/>
        <end position="159"/>
    </location>
</feature>
<evidence type="ECO:0000313" key="3">
    <source>
        <dbReference type="Proteomes" id="UP000027931"/>
    </source>
</evidence>
<dbReference type="SUPFAM" id="SSF55718">
    <property type="entry name" value="SCP-like"/>
    <property type="match status" value="1"/>
</dbReference>
<dbReference type="PROSITE" id="PS51186">
    <property type="entry name" value="GNAT"/>
    <property type="match status" value="1"/>
</dbReference>
<dbReference type="Gene3D" id="3.30.1050.10">
    <property type="entry name" value="SCP2 sterol-binding domain"/>
    <property type="match status" value="1"/>
</dbReference>
<reference evidence="2 3" key="1">
    <citation type="journal article" date="2013" name="Int. J. Syst. Evol. Microbiol.">
        <title>Tumebacillus flagellatus sp. nov., an alpha-amylase/pullulanase-producing bacterium isolated from cassava wastewater.</title>
        <authorList>
            <person name="Wang Q."/>
            <person name="Xie N."/>
            <person name="Qin Y."/>
            <person name="Shen N."/>
            <person name="Zhu J."/>
            <person name="Mi H."/>
            <person name="Huang R."/>
        </authorList>
    </citation>
    <scope>NUCLEOTIDE SEQUENCE [LARGE SCALE GENOMIC DNA]</scope>
    <source>
        <strain evidence="2 3">GST4</strain>
    </source>
</reference>
<dbReference type="GO" id="GO:0030649">
    <property type="term" value="P:aminoglycoside antibiotic catabolic process"/>
    <property type="evidence" value="ECO:0007669"/>
    <property type="project" value="TreeGrafter"/>
</dbReference>
<accession>A0A074LTN2</accession>
<dbReference type="InterPro" id="IPR041380">
    <property type="entry name" value="Acetyltransf_17"/>
</dbReference>